<dbReference type="Pfam" id="PF01023">
    <property type="entry name" value="S_100"/>
    <property type="match status" value="1"/>
</dbReference>
<comment type="similarity">
    <text evidence="1">Belongs to the S-100 family.</text>
</comment>
<dbReference type="InterPro" id="IPR013787">
    <property type="entry name" value="S100_Ca-bd_sub"/>
</dbReference>
<dbReference type="EMBL" id="JAUZQC010000022">
    <property type="protein sequence ID" value="KAK5850581.1"/>
    <property type="molecule type" value="Genomic_DNA"/>
</dbReference>
<dbReference type="PROSITE" id="PS00018">
    <property type="entry name" value="EF_HAND_1"/>
    <property type="match status" value="1"/>
</dbReference>
<gene>
    <name evidence="5" type="ORF">PBY51_001449</name>
</gene>
<keyword evidence="2" id="KW-0479">Metal-binding</keyword>
<evidence type="ECO:0000259" key="4">
    <source>
        <dbReference type="PROSITE" id="PS50222"/>
    </source>
</evidence>
<dbReference type="GO" id="GO:0048306">
    <property type="term" value="F:calcium-dependent protein binding"/>
    <property type="evidence" value="ECO:0007669"/>
    <property type="project" value="TreeGrafter"/>
</dbReference>
<dbReference type="GO" id="GO:0046914">
    <property type="term" value="F:transition metal ion binding"/>
    <property type="evidence" value="ECO:0007669"/>
    <property type="project" value="InterPro"/>
</dbReference>
<evidence type="ECO:0000256" key="3">
    <source>
        <dbReference type="ARBA" id="ARBA00022837"/>
    </source>
</evidence>
<evidence type="ECO:0000313" key="6">
    <source>
        <dbReference type="Proteomes" id="UP001346869"/>
    </source>
</evidence>
<dbReference type="CDD" id="cd00213">
    <property type="entry name" value="S-100"/>
    <property type="match status" value="1"/>
</dbReference>
<evidence type="ECO:0000313" key="5">
    <source>
        <dbReference type="EMBL" id="KAK5850581.1"/>
    </source>
</evidence>
<feature type="domain" description="EF-hand" evidence="4">
    <location>
        <begin position="47"/>
        <end position="82"/>
    </location>
</feature>
<dbReference type="InterPro" id="IPR018247">
    <property type="entry name" value="EF_Hand_1_Ca_BS"/>
</dbReference>
<dbReference type="SMART" id="SM01394">
    <property type="entry name" value="S_100"/>
    <property type="match status" value="1"/>
</dbReference>
<accession>A0AAN7WXJ9</accession>
<dbReference type="AlphaFoldDB" id="A0AAN7WXJ9"/>
<dbReference type="InterPro" id="IPR002048">
    <property type="entry name" value="EF_hand_dom"/>
</dbReference>
<dbReference type="SMART" id="SM00054">
    <property type="entry name" value="EFh"/>
    <property type="match status" value="1"/>
</dbReference>
<dbReference type="InterPro" id="IPR011992">
    <property type="entry name" value="EF-hand-dom_pair"/>
</dbReference>
<sequence length="89" mass="9859">MAFVSILLQAMGKLQCIFDKYAGVDGDKSTMTKKELAELLRNELGEVDPKQVENILAELDKDNSGTVSFAEFTVIAVQLFKDISDCLQE</sequence>
<dbReference type="PANTHER" id="PTHR11639">
    <property type="entry name" value="S100 CALCIUM-BINDING PROTEIN"/>
    <property type="match status" value="1"/>
</dbReference>
<name>A0AAN7WXJ9_ELEMC</name>
<reference evidence="5 6" key="1">
    <citation type="journal article" date="2023" name="Genes (Basel)">
        <title>Chromosome-Level Genome Assembly and Circadian Gene Repertoire of the Patagonia Blennie Eleginops maclovinus-The Closest Ancestral Proxy of Antarctic Cryonotothenioids.</title>
        <authorList>
            <person name="Cheng C.C."/>
            <person name="Rivera-Colon A.G."/>
            <person name="Minhas B.F."/>
            <person name="Wilson L."/>
            <person name="Rayamajhi N."/>
            <person name="Vargas-Chacoff L."/>
            <person name="Catchen J.M."/>
        </authorList>
    </citation>
    <scope>NUCLEOTIDE SEQUENCE [LARGE SCALE GENOMIC DNA]</scope>
    <source>
        <strain evidence="5">JMC-PN-2008</strain>
    </source>
</reference>
<evidence type="ECO:0000256" key="1">
    <source>
        <dbReference type="ARBA" id="ARBA00007323"/>
    </source>
</evidence>
<keyword evidence="6" id="KW-1185">Reference proteome</keyword>
<proteinExistence type="inferred from homology"/>
<protein>
    <recommendedName>
        <fullName evidence="4">EF-hand domain-containing protein</fullName>
    </recommendedName>
</protein>
<evidence type="ECO:0000256" key="2">
    <source>
        <dbReference type="ARBA" id="ARBA00022723"/>
    </source>
</evidence>
<dbReference type="GO" id="GO:0005509">
    <property type="term" value="F:calcium ion binding"/>
    <property type="evidence" value="ECO:0007669"/>
    <property type="project" value="InterPro"/>
</dbReference>
<dbReference type="PANTHER" id="PTHR11639:SF134">
    <property type="entry name" value="PROTEIN S100-A1-RELATED"/>
    <property type="match status" value="1"/>
</dbReference>
<organism evidence="5 6">
    <name type="scientific">Eleginops maclovinus</name>
    <name type="common">Patagonian blennie</name>
    <name type="synonym">Eleginus maclovinus</name>
    <dbReference type="NCBI Taxonomy" id="56733"/>
    <lineage>
        <taxon>Eukaryota</taxon>
        <taxon>Metazoa</taxon>
        <taxon>Chordata</taxon>
        <taxon>Craniata</taxon>
        <taxon>Vertebrata</taxon>
        <taxon>Euteleostomi</taxon>
        <taxon>Actinopterygii</taxon>
        <taxon>Neopterygii</taxon>
        <taxon>Teleostei</taxon>
        <taxon>Neoteleostei</taxon>
        <taxon>Acanthomorphata</taxon>
        <taxon>Eupercaria</taxon>
        <taxon>Perciformes</taxon>
        <taxon>Notothenioidei</taxon>
        <taxon>Eleginopidae</taxon>
        <taxon>Eleginops</taxon>
    </lineage>
</organism>
<dbReference type="PROSITE" id="PS50222">
    <property type="entry name" value="EF_HAND_2"/>
    <property type="match status" value="1"/>
</dbReference>
<reference evidence="5 6" key="2">
    <citation type="journal article" date="2023" name="Mol. Biol. Evol.">
        <title>Genomics of Secondarily Temperate Adaptation in the Only Non-Antarctic Icefish.</title>
        <authorList>
            <person name="Rivera-Colon A.G."/>
            <person name="Rayamajhi N."/>
            <person name="Minhas B.F."/>
            <person name="Madrigal G."/>
            <person name="Bilyk K.T."/>
            <person name="Yoon V."/>
            <person name="Hune M."/>
            <person name="Gregory S."/>
            <person name="Cheng C.H.C."/>
            <person name="Catchen J.M."/>
        </authorList>
    </citation>
    <scope>NUCLEOTIDE SEQUENCE [LARGE SCALE GENOMIC DNA]</scope>
    <source>
        <strain evidence="5">JMC-PN-2008</strain>
    </source>
</reference>
<dbReference type="InterPro" id="IPR034325">
    <property type="entry name" value="S-100_dom"/>
</dbReference>
<dbReference type="Gene3D" id="1.10.238.10">
    <property type="entry name" value="EF-hand"/>
    <property type="match status" value="1"/>
</dbReference>
<keyword evidence="3" id="KW-0106">Calcium</keyword>
<comment type="caution">
    <text evidence="5">The sequence shown here is derived from an EMBL/GenBank/DDBJ whole genome shotgun (WGS) entry which is preliminary data.</text>
</comment>
<dbReference type="SUPFAM" id="SSF47473">
    <property type="entry name" value="EF-hand"/>
    <property type="match status" value="1"/>
</dbReference>
<dbReference type="Proteomes" id="UP001346869">
    <property type="component" value="Unassembled WGS sequence"/>
</dbReference>